<evidence type="ECO:0000313" key="1">
    <source>
        <dbReference type="EMBL" id="OGX91054.1"/>
    </source>
</evidence>
<proteinExistence type="predicted"/>
<dbReference type="AlphaFoldDB" id="A0A1G1TJJ5"/>
<gene>
    <name evidence="1" type="ORF">BEN49_21175</name>
</gene>
<dbReference type="RefSeq" id="WP_070742326.1">
    <property type="nucleotide sequence ID" value="NZ_MDZA01000091.1"/>
</dbReference>
<keyword evidence="2" id="KW-1185">Reference proteome</keyword>
<reference evidence="1 2" key="1">
    <citation type="submission" date="2016-08" db="EMBL/GenBank/DDBJ databases">
        <title>Hymenobacter coccineus sp. nov., Hymenobacter lapidarius sp. nov. and Hymenobacter glacialis sp. nov., isolated from Antarctic soil.</title>
        <authorList>
            <person name="Sedlacek I."/>
            <person name="Kralova S."/>
            <person name="Kyrova K."/>
            <person name="Maslanova I."/>
            <person name="Stankova E."/>
            <person name="Vrbovska V."/>
            <person name="Nemec M."/>
            <person name="Bartak M."/>
            <person name="Svec P."/>
            <person name="Busse H.-J."/>
            <person name="Pantucek R."/>
        </authorList>
    </citation>
    <scope>NUCLEOTIDE SEQUENCE [LARGE SCALE GENOMIC DNA]</scope>
    <source>
        <strain evidence="1 2">CCM 8649</strain>
    </source>
</reference>
<accession>A0A1G1TJJ5</accession>
<name>A0A1G1TJJ5_9BACT</name>
<dbReference type="Proteomes" id="UP000177506">
    <property type="component" value="Unassembled WGS sequence"/>
</dbReference>
<evidence type="ECO:0000313" key="2">
    <source>
        <dbReference type="Proteomes" id="UP000177506"/>
    </source>
</evidence>
<dbReference type="EMBL" id="MDZA01000091">
    <property type="protein sequence ID" value="OGX91054.1"/>
    <property type="molecule type" value="Genomic_DNA"/>
</dbReference>
<sequence length="71" mass="8148">MYTDDRFLCRYETTGLDKQPRPTSRYGQVLQGMREAQNLGWVFVAGRGWHPLPAYQNVVYNPAIQATIATE</sequence>
<comment type="caution">
    <text evidence="1">The sequence shown here is derived from an EMBL/GenBank/DDBJ whole genome shotgun (WGS) entry which is preliminary data.</text>
</comment>
<organism evidence="1 2">
    <name type="scientific">Hymenobacter coccineus</name>
    <dbReference type="NCBI Taxonomy" id="1908235"/>
    <lineage>
        <taxon>Bacteria</taxon>
        <taxon>Pseudomonadati</taxon>
        <taxon>Bacteroidota</taxon>
        <taxon>Cytophagia</taxon>
        <taxon>Cytophagales</taxon>
        <taxon>Hymenobacteraceae</taxon>
        <taxon>Hymenobacter</taxon>
    </lineage>
</organism>
<protein>
    <submittedName>
        <fullName evidence="1">Uncharacterized protein</fullName>
    </submittedName>
</protein>